<dbReference type="EMBL" id="HACA01001240">
    <property type="protein sequence ID" value="CDW18601.1"/>
    <property type="molecule type" value="Transcribed_RNA"/>
</dbReference>
<protein>
    <submittedName>
        <fullName evidence="1">Uncharacterized protein</fullName>
    </submittedName>
</protein>
<sequence>MQEFRWISSFQGLCTVQHPNQGQRGSIEYRSKTLDFVDKTCKEELRNSMLIRSGMRVPMQSCSESSFKTTIVCVYLKQYIHPQKQRKCNKSLKDGLNMV</sequence>
<evidence type="ECO:0000313" key="1">
    <source>
        <dbReference type="EMBL" id="CDW18601.1"/>
    </source>
</evidence>
<name>A0A0K2SZE8_LEPSM</name>
<reference evidence="1" key="1">
    <citation type="submission" date="2014-05" db="EMBL/GenBank/DDBJ databases">
        <authorList>
            <person name="Chronopoulou M."/>
        </authorList>
    </citation>
    <scope>NUCLEOTIDE SEQUENCE</scope>
    <source>
        <tissue evidence="1">Whole organism</tissue>
    </source>
</reference>
<accession>A0A0K2SZE8</accession>
<proteinExistence type="predicted"/>
<dbReference type="AlphaFoldDB" id="A0A0K2SZE8"/>
<organism evidence="1">
    <name type="scientific">Lepeophtheirus salmonis</name>
    <name type="common">Salmon louse</name>
    <name type="synonym">Caligus salmonis</name>
    <dbReference type="NCBI Taxonomy" id="72036"/>
    <lineage>
        <taxon>Eukaryota</taxon>
        <taxon>Metazoa</taxon>
        <taxon>Ecdysozoa</taxon>
        <taxon>Arthropoda</taxon>
        <taxon>Crustacea</taxon>
        <taxon>Multicrustacea</taxon>
        <taxon>Hexanauplia</taxon>
        <taxon>Copepoda</taxon>
        <taxon>Siphonostomatoida</taxon>
        <taxon>Caligidae</taxon>
        <taxon>Lepeophtheirus</taxon>
    </lineage>
</organism>